<dbReference type="OrthoDB" id="6084362at2759"/>
<proteinExistence type="predicted"/>
<gene>
    <name evidence="2" type="ORF">CUNI_LOCUS17567</name>
</gene>
<organism evidence="2 3">
    <name type="scientific">Candidula unifasciata</name>
    <dbReference type="NCBI Taxonomy" id="100452"/>
    <lineage>
        <taxon>Eukaryota</taxon>
        <taxon>Metazoa</taxon>
        <taxon>Spiralia</taxon>
        <taxon>Lophotrochozoa</taxon>
        <taxon>Mollusca</taxon>
        <taxon>Gastropoda</taxon>
        <taxon>Heterobranchia</taxon>
        <taxon>Euthyneura</taxon>
        <taxon>Panpulmonata</taxon>
        <taxon>Eupulmonata</taxon>
        <taxon>Stylommatophora</taxon>
        <taxon>Helicina</taxon>
        <taxon>Helicoidea</taxon>
        <taxon>Geomitridae</taxon>
        <taxon>Candidula</taxon>
    </lineage>
</organism>
<dbReference type="PANTHER" id="PTHR10697">
    <property type="entry name" value="MAMMALIAN EPENDYMIN-RELATED PROTEIN 1"/>
    <property type="match status" value="1"/>
</dbReference>
<dbReference type="InterPro" id="IPR001299">
    <property type="entry name" value="Ependymin"/>
</dbReference>
<evidence type="ECO:0000313" key="3">
    <source>
        <dbReference type="Proteomes" id="UP000678393"/>
    </source>
</evidence>
<accession>A0A8S3ZRB6</accession>
<dbReference type="PANTHER" id="PTHR10697:SF1">
    <property type="entry name" value="MAMMALIAN EPENDYMIN-RELATED PROTEIN 1"/>
    <property type="match status" value="1"/>
</dbReference>
<dbReference type="Proteomes" id="UP000678393">
    <property type="component" value="Unassembled WGS sequence"/>
</dbReference>
<sequence>MISFVLLAAVVCAAQAAFPCQAPAELTFRAARHNQGETYFQRFYTEYDRNNERVVFFEEGVDGRARQAHEFLFLHRPNVGFDYDFRNRRCRRFPVGPFRPFEVPFNSTFEFEYELGGPNERVVVDRWSDRIPGRQRETWVGEFTLGQCYPVSQFVLDFNNFNNTAITHIYDVVSGVVNPNDFDVPAECFNATVLSEMPYEARVARSIYFRSL</sequence>
<dbReference type="AlphaFoldDB" id="A0A8S3ZRB6"/>
<dbReference type="GO" id="GO:0007160">
    <property type="term" value="P:cell-matrix adhesion"/>
    <property type="evidence" value="ECO:0007669"/>
    <property type="project" value="InterPro"/>
</dbReference>
<dbReference type="GO" id="GO:0005764">
    <property type="term" value="C:lysosome"/>
    <property type="evidence" value="ECO:0007669"/>
    <property type="project" value="TreeGrafter"/>
</dbReference>
<keyword evidence="3" id="KW-1185">Reference proteome</keyword>
<evidence type="ECO:0008006" key="4">
    <source>
        <dbReference type="Google" id="ProtNLM"/>
    </source>
</evidence>
<reference evidence="2" key="1">
    <citation type="submission" date="2021-04" db="EMBL/GenBank/DDBJ databases">
        <authorList>
            <consortium name="Molecular Ecology Group"/>
        </authorList>
    </citation>
    <scope>NUCLEOTIDE SEQUENCE</scope>
</reference>
<keyword evidence="1" id="KW-0732">Signal</keyword>
<comment type="caution">
    <text evidence="2">The sequence shown here is derived from an EMBL/GenBank/DDBJ whole genome shotgun (WGS) entry which is preliminary data.</text>
</comment>
<protein>
    <recommendedName>
        <fullName evidence="4">Ependymin related protein-1</fullName>
    </recommendedName>
</protein>
<feature type="signal peptide" evidence="1">
    <location>
        <begin position="1"/>
        <end position="16"/>
    </location>
</feature>
<evidence type="ECO:0000313" key="2">
    <source>
        <dbReference type="EMBL" id="CAG5132009.1"/>
    </source>
</evidence>
<feature type="chain" id="PRO_5035719918" description="Ependymin related protein-1" evidence="1">
    <location>
        <begin position="17"/>
        <end position="212"/>
    </location>
</feature>
<name>A0A8S3ZRB6_9EUPU</name>
<dbReference type="GO" id="GO:0005509">
    <property type="term" value="F:calcium ion binding"/>
    <property type="evidence" value="ECO:0007669"/>
    <property type="project" value="InterPro"/>
</dbReference>
<dbReference type="GO" id="GO:0005576">
    <property type="term" value="C:extracellular region"/>
    <property type="evidence" value="ECO:0007669"/>
    <property type="project" value="InterPro"/>
</dbReference>
<dbReference type="EMBL" id="CAJHNH020005017">
    <property type="protein sequence ID" value="CAG5132009.1"/>
    <property type="molecule type" value="Genomic_DNA"/>
</dbReference>
<evidence type="ECO:0000256" key="1">
    <source>
        <dbReference type="SAM" id="SignalP"/>
    </source>
</evidence>
<dbReference type="Pfam" id="PF00811">
    <property type="entry name" value="Ependymin"/>
    <property type="match status" value="1"/>
</dbReference>